<protein>
    <submittedName>
        <fullName evidence="1">Uncharacterized protein</fullName>
    </submittedName>
</protein>
<gene>
    <name evidence="1" type="ORF">VZ068_10820</name>
</gene>
<reference evidence="1" key="1">
    <citation type="submission" date="2024-02" db="EMBL/GenBank/DDBJ databases">
        <title>Complete genome sequence of Xanthomonas sp. 10-10.</title>
        <authorList>
            <person name="Biessy A."/>
            <person name="Ciotola M."/>
            <person name="Cadieux M."/>
            <person name="Soufiane B."/>
            <person name="Laforest M."/>
            <person name="Filion M."/>
        </authorList>
    </citation>
    <scope>NUCLEOTIDE SEQUENCE</scope>
    <source>
        <strain evidence="1">10-10</strain>
    </source>
</reference>
<organism evidence="1">
    <name type="scientific">Xanthomonas sp. 10-10</name>
    <dbReference type="NCBI Taxonomy" id="3115848"/>
    <lineage>
        <taxon>Bacteria</taxon>
        <taxon>Pseudomonadati</taxon>
        <taxon>Pseudomonadota</taxon>
        <taxon>Gammaproteobacteria</taxon>
        <taxon>Lysobacterales</taxon>
        <taxon>Lysobacteraceae</taxon>
        <taxon>Xanthomonas</taxon>
    </lineage>
</organism>
<proteinExistence type="predicted"/>
<evidence type="ECO:0000313" key="1">
    <source>
        <dbReference type="EMBL" id="XBS39945.1"/>
    </source>
</evidence>
<sequence>MNDLARIPACSAAGTAPRVASSQRRVAWAHNHGLPVYATWLAPARRRCPQRTPQLQLQSSTIVMHGLIRPLEPPANAILIGQIHQIHKQRRCDETHGVSRRLFIHKSSAALPCCGYRVGNAMSIVSNHWLCAAADHIQWARRHGPRSAWRRIQASSANAHVDSRITILVGRSLGV</sequence>
<accession>A0AAU7PE00</accession>
<dbReference type="AlphaFoldDB" id="A0AAU7PE00"/>
<dbReference type="EMBL" id="CP144460">
    <property type="protein sequence ID" value="XBS39945.1"/>
    <property type="molecule type" value="Genomic_DNA"/>
</dbReference>
<name>A0AAU7PE00_9XANT</name>
<dbReference type="RefSeq" id="WP_349657609.1">
    <property type="nucleotide sequence ID" value="NZ_CP144460.1"/>
</dbReference>